<dbReference type="OrthoDB" id="9814362at2"/>
<dbReference type="Gene3D" id="6.10.340.10">
    <property type="match status" value="1"/>
</dbReference>
<dbReference type="GO" id="GO:0006935">
    <property type="term" value="P:chemotaxis"/>
    <property type="evidence" value="ECO:0007669"/>
    <property type="project" value="UniProtKB-KW"/>
</dbReference>
<dbReference type="InterPro" id="IPR004089">
    <property type="entry name" value="MCPsignal_dom"/>
</dbReference>
<protein>
    <submittedName>
        <fullName evidence="8">Methyl-accepting chemotaxis protein II</fullName>
    </submittedName>
</protein>
<dbReference type="Gene3D" id="1.10.287.950">
    <property type="entry name" value="Methyl-accepting chemotaxis protein"/>
    <property type="match status" value="1"/>
</dbReference>
<evidence type="ECO:0000256" key="3">
    <source>
        <dbReference type="PROSITE-ProRule" id="PRU00284"/>
    </source>
</evidence>
<keyword evidence="1" id="KW-0145">Chemotaxis</keyword>
<feature type="region of interest" description="Disordered" evidence="4">
    <location>
        <begin position="556"/>
        <end position="606"/>
    </location>
</feature>
<keyword evidence="3" id="KW-0807">Transducer</keyword>
<dbReference type="InterPro" id="IPR003660">
    <property type="entry name" value="HAMP_dom"/>
</dbReference>
<evidence type="ECO:0000259" key="7">
    <source>
        <dbReference type="PROSITE" id="PS50885"/>
    </source>
</evidence>
<sequence>MRFSIKSKLIAGFSIILLLVAVLSLVAVSRFNQFNSALHHIVDITAEKVRLATAMETEFYALYATQNGVFLATTGEEVEAVQKELEEHFHLLTSLKKEFAAIAEIDHREEDLSALNSLEETFAPYLALEKSITKKIKSSLSKQKLGFGDDATALRAEALELMNKEGAGILSGSKALLHEILVRNLEIMEAEKAQTNNLYDQSTVLILATSSIAVLVGIFAAVWMATVIPNGIRRAVEIADKVANGDPSVDCRPRSKDEIGDLLIALGRMNEALLRMSKSADEIAKGDLTISIQERSDVDQLGLSLRHMLEKQRDVLGKVTVNAESVDSGAKSLSRTAADLSDGSVQQSSAAEEASAAMEQMSANIRQSSENASQTETIAAQASEEAIQSGEAVSEAVAAMKSIAEKITIIQEIARQTDLLALNAAVEAARAGTHGKGFAVVASEVRKLAERSQLAASEIGVLSKKTLQVSETAGQKLETLVPSIRRTSDLVGEISAAMREQNIGAEQINQSIQQLDKVIQKNASLAGEAASVGQTLTKQSGQLRDIIEFYKLDLPGNATKRSAPPERVASEKTAKPAARAEAKPAKPVETREVQAQDKPEVGKDGFDLDLWAEEIPDSEFEPIPRAS</sequence>
<dbReference type="SUPFAM" id="SSF58104">
    <property type="entry name" value="Methyl-accepting chemotaxis protein (MCP) signaling domain"/>
    <property type="match status" value="1"/>
</dbReference>
<keyword evidence="5" id="KW-0472">Membrane</keyword>
<feature type="transmembrane region" description="Helical" evidence="5">
    <location>
        <begin position="204"/>
        <end position="225"/>
    </location>
</feature>
<keyword evidence="9" id="KW-1185">Reference proteome</keyword>
<dbReference type="AlphaFoldDB" id="A0A238JCC1"/>
<dbReference type="EMBL" id="FXXP01000001">
    <property type="protein sequence ID" value="SMX27486.1"/>
    <property type="molecule type" value="Genomic_DNA"/>
</dbReference>
<dbReference type="Pfam" id="PF00015">
    <property type="entry name" value="MCPsignal"/>
    <property type="match status" value="1"/>
</dbReference>
<dbReference type="InterPro" id="IPR004090">
    <property type="entry name" value="Chemotax_Me-accpt_rcpt"/>
</dbReference>
<dbReference type="PROSITE" id="PS50885">
    <property type="entry name" value="HAMP"/>
    <property type="match status" value="1"/>
</dbReference>
<name>A0A238JCC1_9RHOB</name>
<dbReference type="GO" id="GO:0005886">
    <property type="term" value="C:plasma membrane"/>
    <property type="evidence" value="ECO:0007669"/>
    <property type="project" value="TreeGrafter"/>
</dbReference>
<dbReference type="RefSeq" id="WP_099243699.1">
    <property type="nucleotide sequence ID" value="NZ_FXXP01000001.1"/>
</dbReference>
<feature type="compositionally biased region" description="Low complexity" evidence="4">
    <location>
        <begin position="346"/>
        <end position="359"/>
    </location>
</feature>
<evidence type="ECO:0000259" key="6">
    <source>
        <dbReference type="PROSITE" id="PS50111"/>
    </source>
</evidence>
<comment type="similarity">
    <text evidence="2">Belongs to the methyl-accepting chemotaxis (MCP) protein family.</text>
</comment>
<dbReference type="GO" id="GO:0007165">
    <property type="term" value="P:signal transduction"/>
    <property type="evidence" value="ECO:0007669"/>
    <property type="project" value="UniProtKB-KW"/>
</dbReference>
<dbReference type="CDD" id="cd06225">
    <property type="entry name" value="HAMP"/>
    <property type="match status" value="2"/>
</dbReference>
<reference evidence="9" key="1">
    <citation type="submission" date="2017-05" db="EMBL/GenBank/DDBJ databases">
        <authorList>
            <person name="Rodrigo-Torres L."/>
            <person name="Arahal R. D."/>
            <person name="Lucena T."/>
        </authorList>
    </citation>
    <scope>NUCLEOTIDE SEQUENCE [LARGE SCALE GENOMIC DNA]</scope>
    <source>
        <strain evidence="9">CECT 8649</strain>
    </source>
</reference>
<dbReference type="PROSITE" id="PS50111">
    <property type="entry name" value="CHEMOTAXIS_TRANSDUC_2"/>
    <property type="match status" value="1"/>
</dbReference>
<keyword evidence="5" id="KW-1133">Transmembrane helix</keyword>
<dbReference type="Proteomes" id="UP000225972">
    <property type="component" value="Unassembled WGS sequence"/>
</dbReference>
<dbReference type="SMART" id="SM00283">
    <property type="entry name" value="MA"/>
    <property type="match status" value="1"/>
</dbReference>
<proteinExistence type="inferred from homology"/>
<evidence type="ECO:0000256" key="1">
    <source>
        <dbReference type="ARBA" id="ARBA00022500"/>
    </source>
</evidence>
<evidence type="ECO:0000313" key="9">
    <source>
        <dbReference type="Proteomes" id="UP000225972"/>
    </source>
</evidence>
<evidence type="ECO:0000256" key="2">
    <source>
        <dbReference type="ARBA" id="ARBA00029447"/>
    </source>
</evidence>
<dbReference type="InterPro" id="IPR051310">
    <property type="entry name" value="MCP_chemotaxis"/>
</dbReference>
<organism evidence="8 9">
    <name type="scientific">Pelagimonas phthalicica</name>
    <dbReference type="NCBI Taxonomy" id="1037362"/>
    <lineage>
        <taxon>Bacteria</taxon>
        <taxon>Pseudomonadati</taxon>
        <taxon>Pseudomonadota</taxon>
        <taxon>Alphaproteobacteria</taxon>
        <taxon>Rhodobacterales</taxon>
        <taxon>Roseobacteraceae</taxon>
        <taxon>Pelagimonas</taxon>
    </lineage>
</organism>
<dbReference type="Pfam" id="PF00672">
    <property type="entry name" value="HAMP"/>
    <property type="match status" value="1"/>
</dbReference>
<evidence type="ECO:0000256" key="4">
    <source>
        <dbReference type="SAM" id="MobiDB-lite"/>
    </source>
</evidence>
<accession>A0A238JCC1</accession>
<feature type="domain" description="Methyl-accepting transducer" evidence="6">
    <location>
        <begin position="322"/>
        <end position="537"/>
    </location>
</feature>
<dbReference type="PANTHER" id="PTHR43531">
    <property type="entry name" value="PROTEIN ICFG"/>
    <property type="match status" value="1"/>
</dbReference>
<dbReference type="PRINTS" id="PR00260">
    <property type="entry name" value="CHEMTRNSDUCR"/>
</dbReference>
<feature type="domain" description="HAMP" evidence="7">
    <location>
        <begin position="232"/>
        <end position="278"/>
    </location>
</feature>
<evidence type="ECO:0000256" key="5">
    <source>
        <dbReference type="SAM" id="Phobius"/>
    </source>
</evidence>
<feature type="region of interest" description="Disordered" evidence="4">
    <location>
        <begin position="328"/>
        <end position="359"/>
    </location>
</feature>
<dbReference type="PANTHER" id="PTHR43531:SF11">
    <property type="entry name" value="METHYL-ACCEPTING CHEMOTAXIS PROTEIN 3"/>
    <property type="match status" value="1"/>
</dbReference>
<gene>
    <name evidence="8" type="primary">tar_2</name>
    <name evidence="8" type="ORF">TRP8649_01591</name>
</gene>
<keyword evidence="5" id="KW-0812">Transmembrane</keyword>
<evidence type="ECO:0000313" key="8">
    <source>
        <dbReference type="EMBL" id="SMX27486.1"/>
    </source>
</evidence>
<dbReference type="GO" id="GO:0004888">
    <property type="term" value="F:transmembrane signaling receptor activity"/>
    <property type="evidence" value="ECO:0007669"/>
    <property type="project" value="InterPro"/>
</dbReference>
<feature type="compositionally biased region" description="Basic and acidic residues" evidence="4">
    <location>
        <begin position="568"/>
        <end position="606"/>
    </location>
</feature>